<dbReference type="PANTHER" id="PTHR13000:SF0">
    <property type="entry name" value="NUCLEOPORIN P54"/>
    <property type="match status" value="1"/>
</dbReference>
<evidence type="ECO:0000313" key="8">
    <source>
        <dbReference type="Proteomes" id="UP000620104"/>
    </source>
</evidence>
<feature type="domain" description="Nucleoporin Nup54 alpha-helical" evidence="6">
    <location>
        <begin position="269"/>
        <end position="412"/>
    </location>
</feature>
<feature type="compositionally biased region" description="Polar residues" evidence="5">
    <location>
        <begin position="158"/>
        <end position="180"/>
    </location>
</feature>
<name>A0A8H3TXN7_9TREE</name>
<keyword evidence="3" id="KW-0906">Nuclear pore complex</keyword>
<dbReference type="GO" id="GO:0006607">
    <property type="term" value="P:NLS-bearing protein import into nucleus"/>
    <property type="evidence" value="ECO:0007669"/>
    <property type="project" value="TreeGrafter"/>
</dbReference>
<protein>
    <recommendedName>
        <fullName evidence="6">Nucleoporin Nup54 alpha-helical domain-containing protein</fullName>
    </recommendedName>
</protein>
<dbReference type="OrthoDB" id="6162375at2759"/>
<feature type="region of interest" description="Disordered" evidence="5">
    <location>
        <begin position="49"/>
        <end position="226"/>
    </location>
</feature>
<keyword evidence="3" id="KW-0811">Translocation</keyword>
<proteinExistence type="predicted"/>
<accession>A0A8H3TXN7</accession>
<dbReference type="InterPro" id="IPR025574">
    <property type="entry name" value="Nucleoporin_FG_rpt"/>
</dbReference>
<dbReference type="InterPro" id="IPR024864">
    <property type="entry name" value="Nup54/Nup57/Nup44"/>
</dbReference>
<dbReference type="GO" id="GO:0017056">
    <property type="term" value="F:structural constituent of nuclear pore"/>
    <property type="evidence" value="ECO:0007669"/>
    <property type="project" value="TreeGrafter"/>
</dbReference>
<evidence type="ECO:0000256" key="3">
    <source>
        <dbReference type="ARBA" id="ARBA00023132"/>
    </source>
</evidence>
<gene>
    <name evidence="7" type="ORF">NliqN6_5208</name>
</gene>
<evidence type="ECO:0000256" key="1">
    <source>
        <dbReference type="ARBA" id="ARBA00004567"/>
    </source>
</evidence>
<organism evidence="7 8">
    <name type="scientific">Naganishia liquefaciens</name>
    <dbReference type="NCBI Taxonomy" id="104408"/>
    <lineage>
        <taxon>Eukaryota</taxon>
        <taxon>Fungi</taxon>
        <taxon>Dikarya</taxon>
        <taxon>Basidiomycota</taxon>
        <taxon>Agaricomycotina</taxon>
        <taxon>Tremellomycetes</taxon>
        <taxon>Filobasidiales</taxon>
        <taxon>Filobasidiaceae</taxon>
        <taxon>Naganishia</taxon>
    </lineage>
</organism>
<evidence type="ECO:0000256" key="4">
    <source>
        <dbReference type="ARBA" id="ARBA00023242"/>
    </source>
</evidence>
<keyword evidence="8" id="KW-1185">Reference proteome</keyword>
<comment type="caution">
    <text evidence="7">The sequence shown here is derived from an EMBL/GenBank/DDBJ whole genome shotgun (WGS) entry which is preliminary data.</text>
</comment>
<dbReference type="Pfam" id="PF13634">
    <property type="entry name" value="Nucleoporin_FG"/>
    <property type="match status" value="1"/>
</dbReference>
<feature type="compositionally biased region" description="Polar residues" evidence="5">
    <location>
        <begin position="195"/>
        <end position="216"/>
    </location>
</feature>
<sequence>MAFSFGAPAATTAAPAASTSLFGGFNSTAQQPSTQAAAPATGGFSLFGNKPATTAPATETTSLFGGASSTPAAAPVASGTGTGLFGNTTTGTGTTGTTGTTGSTSLFGSTTNNTTTGTSLFGGLNQQPSQQNGQQQPGQTTSTFGTGTGSLFGNTNNQASTSLFGQPAQPAQSSLFGNNNQQQIQQQQQQQQQQPLGANNNLGSSLFGNASVQQPRAQPATRSKRTLQERLQLAAQGIIPSQDGFKLRAYVYNAVPVAQGAQEHTWLGPQHMPLDLFNDAQRHNPDRKNLLPMQLRGNEDLQQRVQVQNTTREQQKPYIDALTKQITLAYQDITSTLTTTYSTSYARLSTFQSQLIRYVAAFITLSRLIRHTDLSESEERSFALLRDVERAYDAAGNGAGRMEGRLGEFWAVVARFRTVWESGGLRTAGRFDWDAWAEQELTKIFRDQGKALQAMTNIIKDEKFDVKTIQDGFSKVL</sequence>
<keyword evidence="4" id="KW-0539">Nucleus</keyword>
<evidence type="ECO:0000313" key="7">
    <source>
        <dbReference type="EMBL" id="GHJ88806.1"/>
    </source>
</evidence>
<dbReference type="InterPro" id="IPR025712">
    <property type="entry name" value="Nup54_alpha-helical_dom"/>
</dbReference>
<reference evidence="7" key="1">
    <citation type="submission" date="2020-07" db="EMBL/GenBank/DDBJ databases">
        <title>Draft Genome Sequence of a Deep-Sea Yeast, Naganishia (Cryptococcus) liquefaciens strain N6.</title>
        <authorList>
            <person name="Han Y.W."/>
            <person name="Kajitani R."/>
            <person name="Morimoto H."/>
            <person name="Parhat M."/>
            <person name="Tsubouchi H."/>
            <person name="Bakenova O."/>
            <person name="Ogata M."/>
            <person name="Argunhan B."/>
            <person name="Aoki R."/>
            <person name="Kajiwara S."/>
            <person name="Itoh T."/>
            <person name="Iwasaki H."/>
        </authorList>
    </citation>
    <scope>NUCLEOTIDE SEQUENCE</scope>
    <source>
        <strain evidence="7">N6</strain>
    </source>
</reference>
<dbReference type="GO" id="GO:0006999">
    <property type="term" value="P:nuclear pore organization"/>
    <property type="evidence" value="ECO:0007669"/>
    <property type="project" value="TreeGrafter"/>
</dbReference>
<evidence type="ECO:0000256" key="2">
    <source>
        <dbReference type="ARBA" id="ARBA00022448"/>
    </source>
</evidence>
<keyword evidence="3" id="KW-0653">Protein transport</keyword>
<evidence type="ECO:0000259" key="6">
    <source>
        <dbReference type="Pfam" id="PF13874"/>
    </source>
</evidence>
<keyword evidence="2" id="KW-0813">Transport</keyword>
<dbReference type="PANTHER" id="PTHR13000">
    <property type="entry name" value="NUCLEOPORIN P54"/>
    <property type="match status" value="1"/>
</dbReference>
<dbReference type="EMBL" id="BLZA01000032">
    <property type="protein sequence ID" value="GHJ88806.1"/>
    <property type="molecule type" value="Genomic_DNA"/>
</dbReference>
<feature type="compositionally biased region" description="Low complexity" evidence="5">
    <location>
        <begin position="181"/>
        <end position="194"/>
    </location>
</feature>
<comment type="subcellular location">
    <subcellularLocation>
        <location evidence="1">Nucleus</location>
        <location evidence="1">Nuclear pore complex</location>
    </subcellularLocation>
</comment>
<evidence type="ECO:0000256" key="5">
    <source>
        <dbReference type="SAM" id="MobiDB-lite"/>
    </source>
</evidence>
<dbReference type="GO" id="GO:0044613">
    <property type="term" value="C:nuclear pore central transport channel"/>
    <property type="evidence" value="ECO:0007669"/>
    <property type="project" value="TreeGrafter"/>
</dbReference>
<keyword evidence="3" id="KW-0509">mRNA transport</keyword>
<dbReference type="Proteomes" id="UP000620104">
    <property type="component" value="Unassembled WGS sequence"/>
</dbReference>
<feature type="compositionally biased region" description="Low complexity" evidence="5">
    <location>
        <begin position="51"/>
        <end position="157"/>
    </location>
</feature>
<dbReference type="Pfam" id="PF13874">
    <property type="entry name" value="Nup54"/>
    <property type="match status" value="1"/>
</dbReference>
<dbReference type="AlphaFoldDB" id="A0A8H3TXN7"/>
<dbReference type="GO" id="GO:0036228">
    <property type="term" value="P:protein localization to nuclear inner membrane"/>
    <property type="evidence" value="ECO:0007669"/>
    <property type="project" value="TreeGrafter"/>
</dbReference>